<evidence type="ECO:0000313" key="2">
    <source>
        <dbReference type="EMBL" id="MBC3178675.1"/>
    </source>
</evidence>
<dbReference type="Proteomes" id="UP000516235">
    <property type="component" value="Chromosome"/>
</dbReference>
<dbReference type="InterPro" id="IPR036866">
    <property type="entry name" value="RibonucZ/Hydroxyglut_hydro"/>
</dbReference>
<dbReference type="KEGG" id="cluj:IAU68_05520"/>
<reference evidence="4 5" key="1">
    <citation type="submission" date="2020-08" db="EMBL/GenBank/DDBJ databases">
        <title>novel species in genus Corynebacterium.</title>
        <authorList>
            <person name="Zhang G."/>
        </authorList>
    </citation>
    <scope>NUCLEOTIDE SEQUENCE [LARGE SCALE GENOMIC DNA]</scope>
    <source>
        <strain evidence="3">Zg-917</strain>
        <strain evidence="4 5">zg-917</strain>
    </source>
</reference>
<evidence type="ECO:0000313" key="3">
    <source>
        <dbReference type="EMBL" id="QNP91207.1"/>
    </source>
</evidence>
<dbReference type="InterPro" id="IPR001279">
    <property type="entry name" value="Metallo-B-lactamas"/>
</dbReference>
<dbReference type="Gene3D" id="3.60.15.10">
    <property type="entry name" value="Ribonuclease Z/Hydroxyacylglutathione hydrolase-like"/>
    <property type="match status" value="1"/>
</dbReference>
<dbReference type="SMART" id="SM00849">
    <property type="entry name" value="Lactamase_B"/>
    <property type="match status" value="1"/>
</dbReference>
<proteinExistence type="predicted"/>
<gene>
    <name evidence="2" type="ORF">H7348_05020</name>
    <name evidence="3" type="ORF">IAU68_05520</name>
</gene>
<evidence type="ECO:0000259" key="1">
    <source>
        <dbReference type="SMART" id="SM00849"/>
    </source>
</evidence>
<dbReference type="PANTHER" id="PTHR46233">
    <property type="entry name" value="HYDROXYACYLGLUTATHIONE HYDROLASE GLOC"/>
    <property type="match status" value="1"/>
</dbReference>
<dbReference type="InterPro" id="IPR051453">
    <property type="entry name" value="MBL_Glyoxalase_II"/>
</dbReference>
<dbReference type="RefSeq" id="WP_171193362.1">
    <property type="nucleotide sequence ID" value="NZ_CP061032.1"/>
</dbReference>
<dbReference type="EMBL" id="CP061032">
    <property type="protein sequence ID" value="QNP91207.1"/>
    <property type="molecule type" value="Genomic_DNA"/>
</dbReference>
<dbReference type="Proteomes" id="UP000642876">
    <property type="component" value="Unassembled WGS sequence"/>
</dbReference>
<dbReference type="CDD" id="cd06262">
    <property type="entry name" value="metallo-hydrolase-like_MBL-fold"/>
    <property type="match status" value="1"/>
</dbReference>
<name>A0A7H0K1P1_9CORY</name>
<protein>
    <submittedName>
        <fullName evidence="3">MBL fold metallo-hydrolase</fullName>
    </submittedName>
</protein>
<dbReference type="PANTHER" id="PTHR46233:SF1">
    <property type="entry name" value="CONSERVED PROTEIN"/>
    <property type="match status" value="1"/>
</dbReference>
<organism evidence="3 4">
    <name type="scientific">Corynebacterium lujinxingii</name>
    <dbReference type="NCBI Taxonomy" id="2763010"/>
    <lineage>
        <taxon>Bacteria</taxon>
        <taxon>Bacillati</taxon>
        <taxon>Actinomycetota</taxon>
        <taxon>Actinomycetes</taxon>
        <taxon>Mycobacteriales</taxon>
        <taxon>Corynebacteriaceae</taxon>
        <taxon>Corynebacterium</taxon>
    </lineage>
</organism>
<accession>A0A7H0K1P1</accession>
<keyword evidence="3" id="KW-0378">Hydrolase</keyword>
<evidence type="ECO:0000313" key="4">
    <source>
        <dbReference type="Proteomes" id="UP000516235"/>
    </source>
</evidence>
<dbReference type="Pfam" id="PF00753">
    <property type="entry name" value="Lactamase_B"/>
    <property type="match status" value="1"/>
</dbReference>
<dbReference type="EMBL" id="JACMYE010000003">
    <property type="protein sequence ID" value="MBC3178675.1"/>
    <property type="molecule type" value="Genomic_DNA"/>
</dbReference>
<dbReference type="SUPFAM" id="SSF56281">
    <property type="entry name" value="Metallo-hydrolase/oxidoreductase"/>
    <property type="match status" value="1"/>
</dbReference>
<sequence>MTEPIALHQVSVSAMDNNCYLLASSGQGLLIDAAAEPETLLNMAREAGVEITVVLTTHRHHDHTGALTDVLNATGAKHYAPFLEVPALPAEVDVELRDGDIIEFAGHELPVGILRGHTPGGAFVVADIDGTLNLFVGDSLFPGGLGKTQSEGDFVRLFNDVKDKLFEVYPDDSIVRPGHGKPTTLGTERAHLDEWWERRW</sequence>
<dbReference type="GO" id="GO:0016787">
    <property type="term" value="F:hydrolase activity"/>
    <property type="evidence" value="ECO:0007669"/>
    <property type="project" value="UniProtKB-KW"/>
</dbReference>
<evidence type="ECO:0000313" key="5">
    <source>
        <dbReference type="Proteomes" id="UP000642876"/>
    </source>
</evidence>
<keyword evidence="5" id="KW-1185">Reference proteome</keyword>
<feature type="domain" description="Metallo-beta-lactamase" evidence="1">
    <location>
        <begin position="16"/>
        <end position="179"/>
    </location>
</feature>
<dbReference type="AlphaFoldDB" id="A0A7H0K1P1"/>